<name>A0A367LHB9_9HYPO</name>
<feature type="compositionally biased region" description="Low complexity" evidence="1">
    <location>
        <begin position="488"/>
        <end position="515"/>
    </location>
</feature>
<evidence type="ECO:0008006" key="4">
    <source>
        <dbReference type="Google" id="ProtNLM"/>
    </source>
</evidence>
<sequence>MTFGANNANADSRRYARVTPAFLSSSSSSASSSAPSSTSSSDCSSATSFASASLSVHVVSQKLLPEDVCLGSDSDSFDARHQKLSQKSVVSSPPHPIILLPPPREPVPSELRLNPRRTASSSSSSHHGLVPPPALVRHSDRRISFVDSLVGLCAAIDASTHIVEAIWPLSVRCRSEPGSKSVLSLRIFIQETLRRSRTSYSTLQVALYYLILIKARIPKCAAEQHADPKSTHRALQCGRRMFLAALILASKYLQDRNYSARAWSKISGLNTHEINQNEMAFLVAVNWKLHIADDVFKRWTDIVLKCMPPPPPPPPTEDMGTAFAAFGRFQAGKWQRFILRLDPSLANAESLVRSAKSGLPEERTSDLSILSPRSILNMPLSPQNLPSPESSVPAPSYPVAPVSPDPSLPTCRPAPTLGPLPTPRLTPNTGGLCTPAASAPPWLVGGKGGAMGLAMAQAGYVGANQGLGRFPWSFTSSPQGYHHPSRRSSLANSVSTASSPESMVSDSSSRSSTSSLGNATHYISVPWRFRGSRMVERACGRPSVPTVVEDRDECRLTSSPEAYPVPYPVMVKGLYLDTPLARREFECHVRAKADAMAEAVSDAARALQDLHNQGRFISVTEDPTRPNQLKRDRPASLGEVPLQDNVREMMARYPRLPGTPWLESMVQSRPDVGPRFPVRSASGGPGKRVCCSAEAASAHPALGTMRGPGIWNDILN</sequence>
<dbReference type="Proteomes" id="UP000253664">
    <property type="component" value="Unassembled WGS sequence"/>
</dbReference>
<dbReference type="GO" id="GO:0005634">
    <property type="term" value="C:nucleus"/>
    <property type="evidence" value="ECO:0007669"/>
    <property type="project" value="TreeGrafter"/>
</dbReference>
<accession>A0A367LHB9</accession>
<dbReference type="CDD" id="cd20557">
    <property type="entry name" value="CYCLIN_ScPCL1-like"/>
    <property type="match status" value="1"/>
</dbReference>
<feature type="region of interest" description="Disordered" evidence="1">
    <location>
        <begin position="81"/>
        <end position="133"/>
    </location>
</feature>
<protein>
    <recommendedName>
        <fullName evidence="4">Cyclin N-terminal domain-containing protein</fullName>
    </recommendedName>
</protein>
<dbReference type="STRING" id="1330021.A0A367LHB9"/>
<evidence type="ECO:0000313" key="2">
    <source>
        <dbReference type="EMBL" id="RCI13834.1"/>
    </source>
</evidence>
<reference evidence="2 3" key="1">
    <citation type="journal article" date="2015" name="BMC Genomics">
        <title>Insights from the genome of Ophiocordyceps polyrhachis-furcata to pathogenicity and host specificity in insect fungi.</title>
        <authorList>
            <person name="Wichadakul D."/>
            <person name="Kobmoo N."/>
            <person name="Ingsriswang S."/>
            <person name="Tangphatsornruang S."/>
            <person name="Chantasingh D."/>
            <person name="Luangsa-ard J.J."/>
            <person name="Eurwilaichitr L."/>
        </authorList>
    </citation>
    <scope>NUCLEOTIDE SEQUENCE [LARGE SCALE GENOMIC DNA]</scope>
    <source>
        <strain evidence="2 3">BCC 54312</strain>
    </source>
</reference>
<dbReference type="OrthoDB" id="286814at2759"/>
<comment type="caution">
    <text evidence="2">The sequence shown here is derived from an EMBL/GenBank/DDBJ whole genome shotgun (WGS) entry which is preliminary data.</text>
</comment>
<dbReference type="EMBL" id="LKCN02000005">
    <property type="protein sequence ID" value="RCI13834.1"/>
    <property type="molecule type" value="Genomic_DNA"/>
</dbReference>
<evidence type="ECO:0000313" key="3">
    <source>
        <dbReference type="Proteomes" id="UP000253664"/>
    </source>
</evidence>
<dbReference type="GO" id="GO:0019901">
    <property type="term" value="F:protein kinase binding"/>
    <property type="evidence" value="ECO:0007669"/>
    <property type="project" value="InterPro"/>
</dbReference>
<dbReference type="AlphaFoldDB" id="A0A367LHB9"/>
<keyword evidence="3" id="KW-1185">Reference proteome</keyword>
<dbReference type="Pfam" id="PF08613">
    <property type="entry name" value="Cyclin"/>
    <property type="match status" value="1"/>
</dbReference>
<dbReference type="GO" id="GO:0000307">
    <property type="term" value="C:cyclin-dependent protein kinase holoenzyme complex"/>
    <property type="evidence" value="ECO:0007669"/>
    <property type="project" value="TreeGrafter"/>
</dbReference>
<feature type="region of interest" description="Disordered" evidence="1">
    <location>
        <begin position="380"/>
        <end position="407"/>
    </location>
</feature>
<dbReference type="PANTHER" id="PTHR15615">
    <property type="match status" value="1"/>
</dbReference>
<feature type="compositionally biased region" description="Pro residues" evidence="1">
    <location>
        <begin position="93"/>
        <end position="106"/>
    </location>
</feature>
<proteinExistence type="predicted"/>
<organism evidence="2 3">
    <name type="scientific">Ophiocordyceps polyrhachis-furcata BCC 54312</name>
    <dbReference type="NCBI Taxonomy" id="1330021"/>
    <lineage>
        <taxon>Eukaryota</taxon>
        <taxon>Fungi</taxon>
        <taxon>Dikarya</taxon>
        <taxon>Ascomycota</taxon>
        <taxon>Pezizomycotina</taxon>
        <taxon>Sordariomycetes</taxon>
        <taxon>Hypocreomycetidae</taxon>
        <taxon>Hypocreales</taxon>
        <taxon>Ophiocordycipitaceae</taxon>
        <taxon>Ophiocordyceps</taxon>
    </lineage>
</organism>
<dbReference type="InterPro" id="IPR013922">
    <property type="entry name" value="Cyclin_PHO80-like"/>
</dbReference>
<gene>
    <name evidence="2" type="ORF">L249_8248</name>
</gene>
<dbReference type="GO" id="GO:0016538">
    <property type="term" value="F:cyclin-dependent protein serine/threonine kinase regulator activity"/>
    <property type="evidence" value="ECO:0007669"/>
    <property type="project" value="TreeGrafter"/>
</dbReference>
<feature type="compositionally biased region" description="Pro residues" evidence="1">
    <location>
        <begin position="395"/>
        <end position="407"/>
    </location>
</feature>
<dbReference type="Gene3D" id="1.10.472.10">
    <property type="entry name" value="Cyclin-like"/>
    <property type="match status" value="1"/>
</dbReference>
<evidence type="ECO:0000256" key="1">
    <source>
        <dbReference type="SAM" id="MobiDB-lite"/>
    </source>
</evidence>
<feature type="region of interest" description="Disordered" evidence="1">
    <location>
        <begin position="477"/>
        <end position="516"/>
    </location>
</feature>
<dbReference type="PANTHER" id="PTHR15615:SF36">
    <property type="entry name" value="PHO85 CYCLIN-5"/>
    <property type="match status" value="1"/>
</dbReference>